<comment type="caution">
    <text evidence="3">The sequence shown here is derived from an EMBL/GenBank/DDBJ whole genome shotgun (WGS) entry which is preliminary data.</text>
</comment>
<accession>A0A2H5Y894</accession>
<feature type="region of interest" description="Disordered" evidence="1">
    <location>
        <begin position="33"/>
        <end position="65"/>
    </location>
</feature>
<proteinExistence type="predicted"/>
<feature type="region of interest" description="Disordered" evidence="1">
    <location>
        <begin position="171"/>
        <end position="219"/>
    </location>
</feature>
<gene>
    <name evidence="3" type="ORF">HRbin22_01880</name>
</gene>
<dbReference type="AlphaFoldDB" id="A0A2H5Y894"/>
<evidence type="ECO:0000313" key="4">
    <source>
        <dbReference type="Proteomes" id="UP000236642"/>
    </source>
</evidence>
<feature type="signal peptide" evidence="2">
    <location>
        <begin position="1"/>
        <end position="26"/>
    </location>
</feature>
<evidence type="ECO:0000256" key="1">
    <source>
        <dbReference type="SAM" id="MobiDB-lite"/>
    </source>
</evidence>
<organism evidence="3 4">
    <name type="scientific">Candidatus Thermoflexus japonica</name>
    <dbReference type="NCBI Taxonomy" id="2035417"/>
    <lineage>
        <taxon>Bacteria</taxon>
        <taxon>Bacillati</taxon>
        <taxon>Chloroflexota</taxon>
        <taxon>Thermoflexia</taxon>
        <taxon>Thermoflexales</taxon>
        <taxon>Thermoflexaceae</taxon>
        <taxon>Thermoflexus</taxon>
    </lineage>
</organism>
<keyword evidence="2" id="KW-0732">Signal</keyword>
<dbReference type="EMBL" id="BEHY01000054">
    <property type="protein sequence ID" value="GBD09623.1"/>
    <property type="molecule type" value="Genomic_DNA"/>
</dbReference>
<name>A0A2H5Y894_9CHLR</name>
<evidence type="ECO:0000313" key="3">
    <source>
        <dbReference type="EMBL" id="GBD09623.1"/>
    </source>
</evidence>
<feature type="chain" id="PRO_5014135806" evidence="2">
    <location>
        <begin position="27"/>
        <end position="219"/>
    </location>
</feature>
<reference evidence="4" key="1">
    <citation type="submission" date="2017-09" db="EMBL/GenBank/DDBJ databases">
        <title>Metaegenomics of thermophilic ammonia-oxidizing enrichment culture.</title>
        <authorList>
            <person name="Kato S."/>
            <person name="Suzuki K."/>
        </authorList>
    </citation>
    <scope>NUCLEOTIDE SEQUENCE [LARGE SCALE GENOMIC DNA]</scope>
</reference>
<protein>
    <submittedName>
        <fullName evidence="3">Uncharacterized protein</fullName>
    </submittedName>
</protein>
<sequence length="219" mass="23007">MRRILAPAVGISLGIALALAFGWAMAHGVGAAPLEEEPAPTPTATPTSTPTPTPTPTPVPTLTPTLPVTRVHPVALALARWISQTFPQAGITVTISATDLMALHAQGFGYGEIARALQLVLASQTDSDPTNDLTLEQALRLGRQIGWGQAYRLYNLHPGGRGLGAIMRSAKSRGFATPSPSPTPALSTQGAPWSPPGLLKQKNQDSDRRPPRGIGRGRR</sequence>
<feature type="compositionally biased region" description="Pro residues" evidence="1">
    <location>
        <begin position="39"/>
        <end position="61"/>
    </location>
</feature>
<dbReference type="Proteomes" id="UP000236642">
    <property type="component" value="Unassembled WGS sequence"/>
</dbReference>
<evidence type="ECO:0000256" key="2">
    <source>
        <dbReference type="SAM" id="SignalP"/>
    </source>
</evidence>